<dbReference type="Gene3D" id="3.10.450.50">
    <property type="match status" value="1"/>
</dbReference>
<evidence type="ECO:0000259" key="1">
    <source>
        <dbReference type="Pfam" id="PF13577"/>
    </source>
</evidence>
<accession>A0A6J7HWJ4</accession>
<protein>
    <submittedName>
        <fullName evidence="3">Unannotated protein</fullName>
    </submittedName>
</protein>
<dbReference type="InterPro" id="IPR032710">
    <property type="entry name" value="NTF2-like_dom_sf"/>
</dbReference>
<sequence>MGNERIDPSDYSAIAQLLARYCHIVDDKRWDSLLDVFADDGSMTVTALYDTHRGDAELRVLYGETMNHPLAHHSTSVVVLEATEDTARVVSKWVTVRDDGLTGTGVYADDLVRTANGWRIAARVATPDKLRRS</sequence>
<dbReference type="EMBL" id="CAFBOS010000296">
    <property type="protein sequence ID" value="CAB5025773.1"/>
    <property type="molecule type" value="Genomic_DNA"/>
</dbReference>
<dbReference type="EMBL" id="CAEZYR010000239">
    <property type="protein sequence ID" value="CAB4776710.1"/>
    <property type="molecule type" value="Genomic_DNA"/>
</dbReference>
<organism evidence="3">
    <name type="scientific">freshwater metagenome</name>
    <dbReference type="NCBI Taxonomy" id="449393"/>
    <lineage>
        <taxon>unclassified sequences</taxon>
        <taxon>metagenomes</taxon>
        <taxon>ecological metagenomes</taxon>
    </lineage>
</organism>
<proteinExistence type="predicted"/>
<dbReference type="EMBL" id="CAFBMH010000092">
    <property type="protein sequence ID" value="CAB4921495.1"/>
    <property type="molecule type" value="Genomic_DNA"/>
</dbReference>
<name>A0A6J7HWJ4_9ZZZZ</name>
<gene>
    <name evidence="2" type="ORF">UFOPK2754_03416</name>
    <name evidence="3" type="ORF">UFOPK3543_02110</name>
    <name evidence="4" type="ORF">UFOPK3967_03041</name>
</gene>
<dbReference type="InterPro" id="IPR037401">
    <property type="entry name" value="SnoaL-like"/>
</dbReference>
<dbReference type="SUPFAM" id="SSF54427">
    <property type="entry name" value="NTF2-like"/>
    <property type="match status" value="1"/>
</dbReference>
<reference evidence="3" key="1">
    <citation type="submission" date="2020-05" db="EMBL/GenBank/DDBJ databases">
        <authorList>
            <person name="Chiriac C."/>
            <person name="Salcher M."/>
            <person name="Ghai R."/>
            <person name="Kavagutti S V."/>
        </authorList>
    </citation>
    <scope>NUCLEOTIDE SEQUENCE</scope>
</reference>
<feature type="domain" description="SnoaL-like" evidence="1">
    <location>
        <begin position="10"/>
        <end position="123"/>
    </location>
</feature>
<evidence type="ECO:0000313" key="3">
    <source>
        <dbReference type="EMBL" id="CAB4921495.1"/>
    </source>
</evidence>
<evidence type="ECO:0000313" key="2">
    <source>
        <dbReference type="EMBL" id="CAB4776710.1"/>
    </source>
</evidence>
<evidence type="ECO:0000313" key="4">
    <source>
        <dbReference type="EMBL" id="CAB5025773.1"/>
    </source>
</evidence>
<dbReference type="AlphaFoldDB" id="A0A6J7HWJ4"/>
<dbReference type="Pfam" id="PF13577">
    <property type="entry name" value="SnoaL_4"/>
    <property type="match status" value="1"/>
</dbReference>